<dbReference type="PROSITE" id="PS50801">
    <property type="entry name" value="STAS"/>
    <property type="match status" value="1"/>
</dbReference>
<comment type="similarity">
    <text evidence="1 2">Belongs to the anti-sigma-factor antagonist family.</text>
</comment>
<dbReference type="SUPFAM" id="SSF52091">
    <property type="entry name" value="SpoIIaa-like"/>
    <property type="match status" value="1"/>
</dbReference>
<name>A0A4R2RPT3_9FIRM</name>
<evidence type="ECO:0000313" key="5">
    <source>
        <dbReference type="Proteomes" id="UP000294813"/>
    </source>
</evidence>
<dbReference type="CDD" id="cd07043">
    <property type="entry name" value="STAS_anti-anti-sigma_factors"/>
    <property type="match status" value="1"/>
</dbReference>
<gene>
    <name evidence="4" type="ORF">EDD73_10882</name>
</gene>
<reference evidence="4 5" key="1">
    <citation type="submission" date="2019-03" db="EMBL/GenBank/DDBJ databases">
        <title>Genomic Encyclopedia of Type Strains, Phase IV (KMG-IV): sequencing the most valuable type-strain genomes for metagenomic binning, comparative biology and taxonomic classification.</title>
        <authorList>
            <person name="Goeker M."/>
        </authorList>
    </citation>
    <scope>NUCLEOTIDE SEQUENCE [LARGE SCALE GENOMIC DNA]</scope>
    <source>
        <strain evidence="4 5">DSM 11170</strain>
    </source>
</reference>
<dbReference type="Pfam" id="PF01740">
    <property type="entry name" value="STAS"/>
    <property type="match status" value="1"/>
</dbReference>
<dbReference type="EMBL" id="SLXT01000008">
    <property type="protein sequence ID" value="TCP64729.1"/>
    <property type="molecule type" value="Genomic_DNA"/>
</dbReference>
<organism evidence="4 5">
    <name type="scientific">Heliophilum fasciatum</name>
    <dbReference type="NCBI Taxonomy" id="35700"/>
    <lineage>
        <taxon>Bacteria</taxon>
        <taxon>Bacillati</taxon>
        <taxon>Bacillota</taxon>
        <taxon>Clostridia</taxon>
        <taxon>Eubacteriales</taxon>
        <taxon>Heliobacteriaceae</taxon>
        <taxon>Heliophilum</taxon>
    </lineage>
</organism>
<sequence length="105" mass="11832">MELQCTVRETELWCAIDGELDMAVADQFFREVTAAIPADCTLIVFDMQKVPFIDSTGIGKLIRLIMQSQKQAIKCQVIHCHEELAEVMRLMGLFELLKNDRASGA</sequence>
<dbReference type="AlphaFoldDB" id="A0A4R2RPT3"/>
<keyword evidence="5" id="KW-1185">Reference proteome</keyword>
<dbReference type="OrthoDB" id="9794628at2"/>
<accession>A0A4R2RPT3</accession>
<protein>
    <recommendedName>
        <fullName evidence="2">Anti-sigma factor antagonist</fullName>
    </recommendedName>
</protein>
<dbReference type="InterPro" id="IPR002645">
    <property type="entry name" value="STAS_dom"/>
</dbReference>
<feature type="domain" description="STAS" evidence="3">
    <location>
        <begin position="16"/>
        <end position="105"/>
    </location>
</feature>
<proteinExistence type="inferred from homology"/>
<dbReference type="NCBIfam" id="TIGR00377">
    <property type="entry name" value="ant_ant_sig"/>
    <property type="match status" value="1"/>
</dbReference>
<evidence type="ECO:0000256" key="2">
    <source>
        <dbReference type="RuleBase" id="RU003749"/>
    </source>
</evidence>
<dbReference type="InterPro" id="IPR003658">
    <property type="entry name" value="Anti-sigma_ant"/>
</dbReference>
<dbReference type="Proteomes" id="UP000294813">
    <property type="component" value="Unassembled WGS sequence"/>
</dbReference>
<dbReference type="InterPro" id="IPR036513">
    <property type="entry name" value="STAS_dom_sf"/>
</dbReference>
<evidence type="ECO:0000259" key="3">
    <source>
        <dbReference type="PROSITE" id="PS50801"/>
    </source>
</evidence>
<dbReference type="RefSeq" id="WP_131918873.1">
    <property type="nucleotide sequence ID" value="NZ_JAOQNU010000008.1"/>
</dbReference>
<dbReference type="Gene3D" id="3.30.750.24">
    <property type="entry name" value="STAS domain"/>
    <property type="match status" value="1"/>
</dbReference>
<dbReference type="GO" id="GO:0043856">
    <property type="term" value="F:anti-sigma factor antagonist activity"/>
    <property type="evidence" value="ECO:0007669"/>
    <property type="project" value="InterPro"/>
</dbReference>
<evidence type="ECO:0000256" key="1">
    <source>
        <dbReference type="ARBA" id="ARBA00009013"/>
    </source>
</evidence>
<dbReference type="PANTHER" id="PTHR33495">
    <property type="entry name" value="ANTI-SIGMA FACTOR ANTAGONIST TM_1081-RELATED-RELATED"/>
    <property type="match status" value="1"/>
</dbReference>
<evidence type="ECO:0000313" key="4">
    <source>
        <dbReference type="EMBL" id="TCP64729.1"/>
    </source>
</evidence>
<comment type="caution">
    <text evidence="4">The sequence shown here is derived from an EMBL/GenBank/DDBJ whole genome shotgun (WGS) entry which is preliminary data.</text>
</comment>